<dbReference type="AlphaFoldDB" id="A0AAJ6NXW1"/>
<keyword evidence="2" id="KW-1185">Reference proteome</keyword>
<name>A0AAJ6NXW1_9CYAN</name>
<reference evidence="1 2" key="1">
    <citation type="journal article" date="2023" name="Limnol Oceanogr Lett">
        <title>Environmental adaptations by the intertidal Antarctic cyanobacterium Halotia branconii CENA392 as revealed using long-read genome sequencing.</title>
        <authorList>
            <person name="Dextro R.B."/>
            <person name="Delbaje E."/>
            <person name="Freitas P.N.N."/>
            <person name="Geraldes V."/>
            <person name="Pinto E."/>
            <person name="Long P.F."/>
            <person name="Fiore M.F."/>
        </authorList>
    </citation>
    <scope>NUCLEOTIDE SEQUENCE [LARGE SCALE GENOMIC DNA]</scope>
    <source>
        <strain evidence="1 2">CENA392</strain>
    </source>
</reference>
<sequence length="55" mass="6156">MMFAGKSVWVSASACTRNNSVTQKLLVFRTYARSTNSWRSWCLGGSLRQAALSLR</sequence>
<dbReference type="RefSeq" id="WP_281485821.1">
    <property type="nucleotide sequence ID" value="NZ_CP124543.1"/>
</dbReference>
<dbReference type="EMBL" id="CP124543">
    <property type="protein sequence ID" value="WGV28595.1"/>
    <property type="molecule type" value="Genomic_DNA"/>
</dbReference>
<dbReference type="KEGG" id="hbq:QI031_14525"/>
<dbReference type="Proteomes" id="UP001223520">
    <property type="component" value="Chromosome"/>
</dbReference>
<evidence type="ECO:0000313" key="1">
    <source>
        <dbReference type="EMBL" id="WGV28595.1"/>
    </source>
</evidence>
<accession>A0AAJ6NXW1</accession>
<organism evidence="1 2">
    <name type="scientific">Halotia branconii CENA392</name>
    <dbReference type="NCBI Taxonomy" id="1539056"/>
    <lineage>
        <taxon>Bacteria</taxon>
        <taxon>Bacillati</taxon>
        <taxon>Cyanobacteriota</taxon>
        <taxon>Cyanophyceae</taxon>
        <taxon>Nostocales</taxon>
        <taxon>Nodulariaceae</taxon>
        <taxon>Halotia</taxon>
    </lineage>
</organism>
<gene>
    <name evidence="1" type="ORF">QI031_14525</name>
</gene>
<protein>
    <submittedName>
        <fullName evidence="1">Uncharacterized protein</fullName>
    </submittedName>
</protein>
<proteinExistence type="predicted"/>
<evidence type="ECO:0000313" key="2">
    <source>
        <dbReference type="Proteomes" id="UP001223520"/>
    </source>
</evidence>